<dbReference type="Proteomes" id="UP000283680">
    <property type="component" value="Unassembled WGS sequence"/>
</dbReference>
<gene>
    <name evidence="2" type="ORF">CE91St12_31850</name>
    <name evidence="3" type="ORF">DWY92_04555</name>
</gene>
<organism evidence="3 4">
    <name type="scientific">Bacteroides uniformis</name>
    <dbReference type="NCBI Taxonomy" id="820"/>
    <lineage>
        <taxon>Bacteria</taxon>
        <taxon>Pseudomonadati</taxon>
        <taxon>Bacteroidota</taxon>
        <taxon>Bacteroidia</taxon>
        <taxon>Bacteroidales</taxon>
        <taxon>Bacteroidaceae</taxon>
        <taxon>Bacteroides</taxon>
    </lineage>
</organism>
<evidence type="ECO:0000313" key="4">
    <source>
        <dbReference type="Proteomes" id="UP000283680"/>
    </source>
</evidence>
<name>A0A412BK71_BACUN</name>
<dbReference type="EMBL" id="BQNL01000001">
    <property type="protein sequence ID" value="GKH14975.1"/>
    <property type="molecule type" value="Genomic_DNA"/>
</dbReference>
<dbReference type="InterPro" id="IPR010332">
    <property type="entry name" value="ATPase_terminase-su_N"/>
</dbReference>
<proteinExistence type="predicted"/>
<protein>
    <recommendedName>
        <fullName evidence="1">Terminase ATPase subunit N-terminal domain-containing protein</fullName>
    </recommendedName>
</protein>
<evidence type="ECO:0000313" key="3">
    <source>
        <dbReference type="EMBL" id="RGQ55191.1"/>
    </source>
</evidence>
<evidence type="ECO:0000313" key="2">
    <source>
        <dbReference type="EMBL" id="GKH14975.1"/>
    </source>
</evidence>
<sequence length="151" mass="17204">MANSKDKQKSVAKHLYMKGTPTAQIVELTGVSRQSVSRWLNTEGWKEERAAREMSKESITSKTLSKLGDAIDKADGDERSIGRMADSLLKSVKAIKEINLSTTIVNKVDTLIEFENWMVAHRDEYPEIDDKMLVLINRMHSEFMGIKFKQK</sequence>
<dbReference type="RefSeq" id="WP_117965710.1">
    <property type="nucleotide sequence ID" value="NZ_BQNL01000001.1"/>
</dbReference>
<reference evidence="3 4" key="1">
    <citation type="submission" date="2018-08" db="EMBL/GenBank/DDBJ databases">
        <title>A genome reference for cultivated species of the human gut microbiota.</title>
        <authorList>
            <person name="Zou Y."/>
            <person name="Xue W."/>
            <person name="Luo G."/>
        </authorList>
    </citation>
    <scope>NUCLEOTIDE SEQUENCE [LARGE SCALE GENOMIC DNA]</scope>
    <source>
        <strain evidence="3 4">AF28-11</strain>
    </source>
</reference>
<dbReference type="AlphaFoldDB" id="A0A412BK71"/>
<dbReference type="Pfam" id="PF06056">
    <property type="entry name" value="Terminase_5"/>
    <property type="match status" value="1"/>
</dbReference>
<comment type="caution">
    <text evidence="3">The sequence shown here is derived from an EMBL/GenBank/DDBJ whole genome shotgun (WGS) entry which is preliminary data.</text>
</comment>
<reference evidence="2" key="2">
    <citation type="submission" date="2022-01" db="EMBL/GenBank/DDBJ databases">
        <title>Novel bile acid biosynthetic pathways are enriched in the microbiome of centenarians.</title>
        <authorList>
            <person name="Sato Y."/>
            <person name="Atarashi K."/>
            <person name="Plichta R.D."/>
            <person name="Arai Y."/>
            <person name="Sasajima S."/>
            <person name="Kearney M.S."/>
            <person name="Suda W."/>
            <person name="Takeshita K."/>
            <person name="Sasaki T."/>
            <person name="Okamoto S."/>
            <person name="Skelly N.A."/>
            <person name="Okamura Y."/>
            <person name="Vlamakis H."/>
            <person name="Li Y."/>
            <person name="Tanoue T."/>
            <person name="Takei H."/>
            <person name="Nittono H."/>
            <person name="Narushima S."/>
            <person name="Irie J."/>
            <person name="Itoh H."/>
            <person name="Moriya K."/>
            <person name="Sugiura Y."/>
            <person name="Suematsu M."/>
            <person name="Moritoki N."/>
            <person name="Shibata S."/>
            <person name="Littman R.D."/>
            <person name="Fischbach A.M."/>
            <person name="Uwamino Y."/>
            <person name="Inoue T."/>
            <person name="Honda A."/>
            <person name="Hattori M."/>
            <person name="Murai T."/>
            <person name="Xavier J.R."/>
            <person name="Hirose N."/>
            <person name="Honda K."/>
        </authorList>
    </citation>
    <scope>NUCLEOTIDE SEQUENCE</scope>
    <source>
        <strain evidence="2">CE91-St12</strain>
    </source>
</reference>
<dbReference type="EMBL" id="QRTH01000001">
    <property type="protein sequence ID" value="RGQ55191.1"/>
    <property type="molecule type" value="Genomic_DNA"/>
</dbReference>
<evidence type="ECO:0000259" key="1">
    <source>
        <dbReference type="Pfam" id="PF06056"/>
    </source>
</evidence>
<feature type="domain" description="Terminase ATPase subunit N-terminal" evidence="1">
    <location>
        <begin position="9"/>
        <end position="51"/>
    </location>
</feature>
<accession>A0A412BK71</accession>
<dbReference type="Gene3D" id="1.10.10.60">
    <property type="entry name" value="Homeodomain-like"/>
    <property type="match status" value="1"/>
</dbReference>
<dbReference type="Proteomes" id="UP001055048">
    <property type="component" value="Unassembled WGS sequence"/>
</dbReference>